<name>A0ABD1SLY3_9LAMI</name>
<accession>A0ABD1SLY3</accession>
<sequence>MEKLAPIPDPKPYHILLQQPHQRPSLKKPMSRTDFLVKKLLHEKFPKSNTFTLAFLLKSCSILAALKEGQQIHRHVIASGFGSNLFVHPSLLNFYMKCEEVASGRIVFNEITEKNVVA</sequence>
<dbReference type="AlphaFoldDB" id="A0ABD1SLY3"/>
<keyword evidence="2" id="KW-1185">Reference proteome</keyword>
<reference evidence="2" key="1">
    <citation type="submission" date="2024-07" db="EMBL/GenBank/DDBJ databases">
        <title>Two chromosome-level genome assemblies of Korean endemic species Abeliophyllum distichum and Forsythia ovata (Oleaceae).</title>
        <authorList>
            <person name="Jang H."/>
        </authorList>
    </citation>
    <scope>NUCLEOTIDE SEQUENCE [LARGE SCALE GENOMIC DNA]</scope>
</reference>
<evidence type="ECO:0000313" key="1">
    <source>
        <dbReference type="EMBL" id="KAL2501737.1"/>
    </source>
</evidence>
<dbReference type="Gene3D" id="1.25.40.10">
    <property type="entry name" value="Tetratricopeptide repeat domain"/>
    <property type="match status" value="1"/>
</dbReference>
<proteinExistence type="predicted"/>
<comment type="caution">
    <text evidence="1">The sequence shown here is derived from an EMBL/GenBank/DDBJ whole genome shotgun (WGS) entry which is preliminary data.</text>
</comment>
<evidence type="ECO:0000313" key="2">
    <source>
        <dbReference type="Proteomes" id="UP001604277"/>
    </source>
</evidence>
<dbReference type="InterPro" id="IPR046960">
    <property type="entry name" value="PPR_At4g14850-like_plant"/>
</dbReference>
<protein>
    <submittedName>
        <fullName evidence="1">Pentatricopeptide repeat-containing protein</fullName>
    </submittedName>
</protein>
<gene>
    <name evidence="1" type="ORF">Fot_35585</name>
</gene>
<organism evidence="1 2">
    <name type="scientific">Forsythia ovata</name>
    <dbReference type="NCBI Taxonomy" id="205694"/>
    <lineage>
        <taxon>Eukaryota</taxon>
        <taxon>Viridiplantae</taxon>
        <taxon>Streptophyta</taxon>
        <taxon>Embryophyta</taxon>
        <taxon>Tracheophyta</taxon>
        <taxon>Spermatophyta</taxon>
        <taxon>Magnoliopsida</taxon>
        <taxon>eudicotyledons</taxon>
        <taxon>Gunneridae</taxon>
        <taxon>Pentapetalae</taxon>
        <taxon>asterids</taxon>
        <taxon>lamiids</taxon>
        <taxon>Lamiales</taxon>
        <taxon>Oleaceae</taxon>
        <taxon>Forsythieae</taxon>
        <taxon>Forsythia</taxon>
    </lineage>
</organism>
<dbReference type="PANTHER" id="PTHR47926">
    <property type="entry name" value="PENTATRICOPEPTIDE REPEAT-CONTAINING PROTEIN"/>
    <property type="match status" value="1"/>
</dbReference>
<dbReference type="EMBL" id="JBFOLJ010000010">
    <property type="protein sequence ID" value="KAL2501737.1"/>
    <property type="molecule type" value="Genomic_DNA"/>
</dbReference>
<dbReference type="InterPro" id="IPR011990">
    <property type="entry name" value="TPR-like_helical_dom_sf"/>
</dbReference>
<dbReference type="Proteomes" id="UP001604277">
    <property type="component" value="Unassembled WGS sequence"/>
</dbReference>